<evidence type="ECO:0000313" key="3">
    <source>
        <dbReference type="Proteomes" id="UP000054270"/>
    </source>
</evidence>
<accession>A0A0D2M7V3</accession>
<organism evidence="2 3">
    <name type="scientific">Hypholoma sublateritium (strain FD-334 SS-4)</name>
    <dbReference type="NCBI Taxonomy" id="945553"/>
    <lineage>
        <taxon>Eukaryota</taxon>
        <taxon>Fungi</taxon>
        <taxon>Dikarya</taxon>
        <taxon>Basidiomycota</taxon>
        <taxon>Agaricomycotina</taxon>
        <taxon>Agaricomycetes</taxon>
        <taxon>Agaricomycetidae</taxon>
        <taxon>Agaricales</taxon>
        <taxon>Agaricineae</taxon>
        <taxon>Strophariaceae</taxon>
        <taxon>Hypholoma</taxon>
    </lineage>
</organism>
<feature type="region of interest" description="Disordered" evidence="1">
    <location>
        <begin position="58"/>
        <end position="91"/>
    </location>
</feature>
<reference evidence="3" key="1">
    <citation type="submission" date="2014-04" db="EMBL/GenBank/DDBJ databases">
        <title>Evolutionary Origins and Diversification of the Mycorrhizal Mutualists.</title>
        <authorList>
            <consortium name="DOE Joint Genome Institute"/>
            <consortium name="Mycorrhizal Genomics Consortium"/>
            <person name="Kohler A."/>
            <person name="Kuo A."/>
            <person name="Nagy L.G."/>
            <person name="Floudas D."/>
            <person name="Copeland A."/>
            <person name="Barry K.W."/>
            <person name="Cichocki N."/>
            <person name="Veneault-Fourrey C."/>
            <person name="LaButti K."/>
            <person name="Lindquist E.A."/>
            <person name="Lipzen A."/>
            <person name="Lundell T."/>
            <person name="Morin E."/>
            <person name="Murat C."/>
            <person name="Riley R."/>
            <person name="Ohm R."/>
            <person name="Sun H."/>
            <person name="Tunlid A."/>
            <person name="Henrissat B."/>
            <person name="Grigoriev I.V."/>
            <person name="Hibbett D.S."/>
            <person name="Martin F."/>
        </authorList>
    </citation>
    <scope>NUCLEOTIDE SEQUENCE [LARGE SCALE GENOMIC DNA]</scope>
    <source>
        <strain evidence="3">FD-334 SS-4</strain>
    </source>
</reference>
<dbReference type="EMBL" id="KN817579">
    <property type="protein sequence ID" value="KJA19333.1"/>
    <property type="molecule type" value="Genomic_DNA"/>
</dbReference>
<keyword evidence="3" id="KW-1185">Reference proteome</keyword>
<evidence type="ECO:0000313" key="2">
    <source>
        <dbReference type="EMBL" id="KJA19333.1"/>
    </source>
</evidence>
<feature type="region of interest" description="Disordered" evidence="1">
    <location>
        <begin position="1"/>
        <end position="26"/>
    </location>
</feature>
<dbReference type="AlphaFoldDB" id="A0A0D2M7V3"/>
<feature type="compositionally biased region" description="Pro residues" evidence="1">
    <location>
        <begin position="12"/>
        <end position="22"/>
    </location>
</feature>
<name>A0A0D2M7V3_HYPSF</name>
<protein>
    <submittedName>
        <fullName evidence="2">Uncharacterized protein</fullName>
    </submittedName>
</protein>
<sequence length="219" mass="23837">MTSSSTCVRPISTPPHKAPPHPAGAHRCAARLPAVHPHSLMPTPPPRTAYTRPHRTSAHLRAVNGRQRRSRCSAGTQRATGAARGPDPPRACALRTATTPSVSQRQARQFLRRMEAVRLLCVVCPAAPTQSAPLPAGQPRHDPVPPARRRRARCAFVLAQPLPLVRPYGAFPGYGHARLRRERASRGAAPWRITTRPPQPRAAPRDEGQELPATRNAHA</sequence>
<proteinExistence type="predicted"/>
<gene>
    <name evidence="2" type="ORF">HYPSUDRAFT_204724</name>
</gene>
<dbReference type="Proteomes" id="UP000054270">
    <property type="component" value="Unassembled WGS sequence"/>
</dbReference>
<feature type="region of interest" description="Disordered" evidence="1">
    <location>
        <begin position="181"/>
        <end position="219"/>
    </location>
</feature>
<evidence type="ECO:0000256" key="1">
    <source>
        <dbReference type="SAM" id="MobiDB-lite"/>
    </source>
</evidence>
<feature type="compositionally biased region" description="Low complexity" evidence="1">
    <location>
        <begin position="74"/>
        <end position="85"/>
    </location>
</feature>